<keyword evidence="3" id="KW-1185">Reference proteome</keyword>
<gene>
    <name evidence="2" type="ORF">GCM10022278_32040</name>
</gene>
<evidence type="ECO:0000313" key="2">
    <source>
        <dbReference type="EMBL" id="GAA3972269.1"/>
    </source>
</evidence>
<organism evidence="2 3">
    <name type="scientific">Allohahella marinimesophila</name>
    <dbReference type="NCBI Taxonomy" id="1054972"/>
    <lineage>
        <taxon>Bacteria</taxon>
        <taxon>Pseudomonadati</taxon>
        <taxon>Pseudomonadota</taxon>
        <taxon>Gammaproteobacteria</taxon>
        <taxon>Oceanospirillales</taxon>
        <taxon>Hahellaceae</taxon>
        <taxon>Allohahella</taxon>
    </lineage>
</organism>
<sequence length="50" mass="5347">MPDAFTPNLIGALVGLTGMILCLISGGVIGLYLTRRDNRAAHKKAREHNA</sequence>
<feature type="transmembrane region" description="Helical" evidence="1">
    <location>
        <begin position="12"/>
        <end position="34"/>
    </location>
</feature>
<name>A0ABP7PW02_9GAMM</name>
<proteinExistence type="predicted"/>
<evidence type="ECO:0000256" key="1">
    <source>
        <dbReference type="SAM" id="Phobius"/>
    </source>
</evidence>
<keyword evidence="1" id="KW-1133">Transmembrane helix</keyword>
<keyword evidence="1" id="KW-0812">Transmembrane</keyword>
<dbReference type="Proteomes" id="UP001501337">
    <property type="component" value="Unassembled WGS sequence"/>
</dbReference>
<dbReference type="EMBL" id="BAABBO010000014">
    <property type="protein sequence ID" value="GAA3972269.1"/>
    <property type="molecule type" value="Genomic_DNA"/>
</dbReference>
<protein>
    <submittedName>
        <fullName evidence="2">Uncharacterized protein</fullName>
    </submittedName>
</protein>
<evidence type="ECO:0000313" key="3">
    <source>
        <dbReference type="Proteomes" id="UP001501337"/>
    </source>
</evidence>
<dbReference type="RefSeq" id="WP_344808207.1">
    <property type="nucleotide sequence ID" value="NZ_BAABBO010000014.1"/>
</dbReference>
<comment type="caution">
    <text evidence="2">The sequence shown here is derived from an EMBL/GenBank/DDBJ whole genome shotgun (WGS) entry which is preliminary data.</text>
</comment>
<keyword evidence="1" id="KW-0472">Membrane</keyword>
<accession>A0ABP7PW02</accession>
<reference evidence="3" key="1">
    <citation type="journal article" date="2019" name="Int. J. Syst. Evol. Microbiol.">
        <title>The Global Catalogue of Microorganisms (GCM) 10K type strain sequencing project: providing services to taxonomists for standard genome sequencing and annotation.</title>
        <authorList>
            <consortium name="The Broad Institute Genomics Platform"/>
            <consortium name="The Broad Institute Genome Sequencing Center for Infectious Disease"/>
            <person name="Wu L."/>
            <person name="Ma J."/>
        </authorList>
    </citation>
    <scope>NUCLEOTIDE SEQUENCE [LARGE SCALE GENOMIC DNA]</scope>
    <source>
        <strain evidence="3">JCM 17555</strain>
    </source>
</reference>